<dbReference type="EMBL" id="CM056786">
    <property type="protein sequence ID" value="KAJ8729307.1"/>
    <property type="molecule type" value="Genomic_DNA"/>
</dbReference>
<gene>
    <name evidence="1" type="ORF">PYW08_000888</name>
</gene>
<keyword evidence="2" id="KW-1185">Reference proteome</keyword>
<comment type="caution">
    <text evidence="1">The sequence shown here is derived from an EMBL/GenBank/DDBJ whole genome shotgun (WGS) entry which is preliminary data.</text>
</comment>
<organism evidence="1 2">
    <name type="scientific">Mythimna loreyi</name>
    <dbReference type="NCBI Taxonomy" id="667449"/>
    <lineage>
        <taxon>Eukaryota</taxon>
        <taxon>Metazoa</taxon>
        <taxon>Ecdysozoa</taxon>
        <taxon>Arthropoda</taxon>
        <taxon>Hexapoda</taxon>
        <taxon>Insecta</taxon>
        <taxon>Pterygota</taxon>
        <taxon>Neoptera</taxon>
        <taxon>Endopterygota</taxon>
        <taxon>Lepidoptera</taxon>
        <taxon>Glossata</taxon>
        <taxon>Ditrysia</taxon>
        <taxon>Noctuoidea</taxon>
        <taxon>Noctuidae</taxon>
        <taxon>Noctuinae</taxon>
        <taxon>Hadenini</taxon>
        <taxon>Mythimna</taxon>
    </lineage>
</organism>
<evidence type="ECO:0000313" key="1">
    <source>
        <dbReference type="EMBL" id="KAJ8729307.1"/>
    </source>
</evidence>
<reference evidence="1" key="1">
    <citation type="submission" date="2023-03" db="EMBL/GenBank/DDBJ databases">
        <title>Chromosome-level genomes of two armyworms, Mythimna separata and Mythimna loreyi, provide insights into the biosynthesis and reception of sex pheromones.</title>
        <authorList>
            <person name="Zhao H."/>
        </authorList>
    </citation>
    <scope>NUCLEOTIDE SEQUENCE</scope>
    <source>
        <strain evidence="1">BeijingLab</strain>
    </source>
</reference>
<protein>
    <submittedName>
        <fullName evidence="1">Uncharacterized protein</fullName>
    </submittedName>
</protein>
<sequence>MSQLQPIFNGLEKLTHSEGQSEFVSLLKDIANNENKFISNDSFLSLKSFLQKIISTIDELAVALKNDETILISVKNQKLLRTSFQLVTSLAFAKRVIAKELSQRLIAPGGLLSLIRCFIESYDIDTGLEWKKIDMICRIIAARHGTGSESEYLVNICSQLQEILSLHNTYYLAAAVACVLNLNDKFPQAEPVVLLVKQVFQAFDYNCLTTSSNLPGTIILTPKEVEQKINVLHACVCSTKLDWPVQLLIPNLYLIYSIGVKCTKHDELKIKLKDIVLKSLEKLSKEELLDIIKSFLFGKDVSSSSSILVEEFDVGVVVKSVSTCEDYVKDEAVIYFMELFKSTTDDALVTNIFSIALQILIDLNNRRQKIGNKEILFSEDDPILINETDQQYAIILQLLSEISASPKIVNSLKTNPMIVSDFIEHFLLKQNTDVNDECVTIALVLLNTIISNSDKIDDKFSNLIPVLRKICENESSLNSILCKEALSLISQETSQKKDSACEKAIADTFDELLPVRAHGIIELTRLIDAGDTETISKKHYIFCIFQEQLKDPDSYIYLSAVNGLASLCTHCTEDVLQILCKEFLQEQRTIDQNDVRTNESQNKDAELRMKIGDVIVKVTKRLGEMAIVHKNILLNTMLCAVNDSDPLIRTSALSNLAEIALVLHYRIGSIIYEVLYCIWSIIETDKAIECRRAAVMVISSLIKGLGKETLLQLKDNLLPIYRTLKNLYRDNGEDTTVRLHAQIALEELNDIVNQFLFPEVKMEKQIFVLDEAQDMFK</sequence>
<accession>A0ACC2R1I0</accession>
<dbReference type="Proteomes" id="UP001231649">
    <property type="component" value="Chromosome 10"/>
</dbReference>
<proteinExistence type="predicted"/>
<name>A0ACC2R1I0_9NEOP</name>
<evidence type="ECO:0000313" key="2">
    <source>
        <dbReference type="Proteomes" id="UP001231649"/>
    </source>
</evidence>